<gene>
    <name evidence="2" type="ORF">V3328_07605</name>
</gene>
<name>A0AAW9RUU2_9HYPH</name>
<protein>
    <submittedName>
        <fullName evidence="2">DUF6477 family protein</fullName>
    </submittedName>
</protein>
<dbReference type="AlphaFoldDB" id="A0AAW9RUU2"/>
<dbReference type="RefSeq" id="WP_340329033.1">
    <property type="nucleotide sequence ID" value="NZ_JAZHOF010000003.1"/>
</dbReference>
<reference evidence="2 3" key="1">
    <citation type="submission" date="2024-02" db="EMBL/GenBank/DDBJ databases">
        <title>Genome analysis and characterization of Microbaculum marinisediminis sp. nov., isolated from marine sediment.</title>
        <authorList>
            <person name="Du Z.-J."/>
            <person name="Ye Y.-Q."/>
            <person name="Zhang Z.-R."/>
            <person name="Yuan S.-M."/>
            <person name="Zhang X.-Y."/>
        </authorList>
    </citation>
    <scope>NUCLEOTIDE SEQUENCE [LARGE SCALE GENOMIC DNA]</scope>
    <source>
        <strain evidence="2 3">SDUM1044001</strain>
    </source>
</reference>
<dbReference type="InterPro" id="IPR045516">
    <property type="entry name" value="DUF6477"/>
</dbReference>
<dbReference type="Pfam" id="PF20083">
    <property type="entry name" value="DUF6477"/>
    <property type="match status" value="1"/>
</dbReference>
<dbReference type="Proteomes" id="UP001378188">
    <property type="component" value="Unassembled WGS sequence"/>
</dbReference>
<feature type="region of interest" description="Disordered" evidence="1">
    <location>
        <begin position="1"/>
        <end position="38"/>
    </location>
</feature>
<keyword evidence="3" id="KW-1185">Reference proteome</keyword>
<dbReference type="EMBL" id="JAZHOF010000003">
    <property type="protein sequence ID" value="MEJ8571331.1"/>
    <property type="molecule type" value="Genomic_DNA"/>
</dbReference>
<comment type="caution">
    <text evidence="2">The sequence shown here is derived from an EMBL/GenBank/DDBJ whole genome shotgun (WGS) entry which is preliminary data.</text>
</comment>
<evidence type="ECO:0000313" key="3">
    <source>
        <dbReference type="Proteomes" id="UP001378188"/>
    </source>
</evidence>
<evidence type="ECO:0000256" key="1">
    <source>
        <dbReference type="SAM" id="MobiDB-lite"/>
    </source>
</evidence>
<feature type="compositionally biased region" description="Basic and acidic residues" evidence="1">
    <location>
        <begin position="1"/>
        <end position="30"/>
    </location>
</feature>
<proteinExistence type="predicted"/>
<sequence>MEDAVRSSRKDRNRSAERSGKRPRARDRGPLTETIRAGADLYDRQRHLPWLARATPAELSSENPETILEIVERLSRALAAERRRGRANHWSYDMNRHIALLQALAAERQRLDRGTRPRRHDLRTCA</sequence>
<organism evidence="2 3">
    <name type="scientific">Microbaculum marinum</name>
    <dbReference type="NCBI Taxonomy" id="1764581"/>
    <lineage>
        <taxon>Bacteria</taxon>
        <taxon>Pseudomonadati</taxon>
        <taxon>Pseudomonadota</taxon>
        <taxon>Alphaproteobacteria</taxon>
        <taxon>Hyphomicrobiales</taxon>
        <taxon>Tepidamorphaceae</taxon>
        <taxon>Microbaculum</taxon>
    </lineage>
</organism>
<evidence type="ECO:0000313" key="2">
    <source>
        <dbReference type="EMBL" id="MEJ8571331.1"/>
    </source>
</evidence>
<accession>A0AAW9RUU2</accession>